<name>A0A9X1YHE8_9BURK</name>
<evidence type="ECO:0000256" key="1">
    <source>
        <dbReference type="SAM" id="SignalP"/>
    </source>
</evidence>
<feature type="domain" description="Ice-binding protein C-terminal" evidence="2">
    <location>
        <begin position="656"/>
        <end position="680"/>
    </location>
</feature>
<dbReference type="InterPro" id="IPR013424">
    <property type="entry name" value="Ice-binding_C"/>
</dbReference>
<dbReference type="Pfam" id="PF07589">
    <property type="entry name" value="PEP-CTERM"/>
    <property type="match status" value="1"/>
</dbReference>
<dbReference type="RefSeq" id="WP_275680946.1">
    <property type="nucleotide sequence ID" value="NZ_JAJLJH010000001.1"/>
</dbReference>
<protein>
    <submittedName>
        <fullName evidence="3">PEP-CTERM sorting domain-containing protein</fullName>
    </submittedName>
</protein>
<dbReference type="EMBL" id="JAJLJH010000001">
    <property type="protein sequence ID" value="MCK9684925.1"/>
    <property type="molecule type" value="Genomic_DNA"/>
</dbReference>
<keyword evidence="4" id="KW-1185">Reference proteome</keyword>
<gene>
    <name evidence="3" type="ORF">LPC04_04300</name>
</gene>
<accession>A0A9X1YHE8</accession>
<keyword evidence="1" id="KW-0732">Signal</keyword>
<dbReference type="NCBIfam" id="TIGR02595">
    <property type="entry name" value="PEP_CTERM"/>
    <property type="match status" value="1"/>
</dbReference>
<evidence type="ECO:0000259" key="2">
    <source>
        <dbReference type="Pfam" id="PF07589"/>
    </source>
</evidence>
<dbReference type="AlphaFoldDB" id="A0A9X1YHE8"/>
<sequence length="682" mass="66519">MPTFSSTLAHARAPFVLVPLLAALGATQAQAAGFTVNGTSNTAQTLSSGTGSITAGSTLDVSGGNVAITVTGNNATIDNQGKLLQSGTGSNAGRAIRDNTGVTNLVVNNGSASNSAALMQTADGDVIQMNKAKSSVTLNNYGTMLSNNASAGGSQAVDFNAMTGANTVNNYATGLLKALEADAVRPGVNGVVNNAGTIVSVTTTGSSSDGIDGQNNSGITVNNSGLVEGGRHGITGGAVDANTAYTMTIVNALGGVIEGDNGSGINLDGFNGKQLVTVTNHGTITGNGVTGDGDGVDVDGLVNLINTGVIQSLNAVDPSGATAFSEGITVGGGTITNSGTIAGYVAAGNANGKGVGITLTGNDILDAKGNETGQRDGLYGNATVWNQAGGLISGSNGYAIGLKGNLSAFSATITNDAGATIRGGGTTDAAIVGGADAVTINSAGKIDGSSSGIAFAGGGGKVTFNITGGSAAVLGNIDGGSNSANKMTISPGAGNSFAYASGISNFSSVEVASGTVTLSGVNSYTGTTTVDAGAKLVLDGANRLAAGSKLDLEGGLLKLVDVHGANGQEFAVMSVGKDSSIDLGESSLTLDALGTVAAGSALDVTDWLASSSPDYALRFLGNLTGNAAFLALMGDTTIDGAAAEYRFDGVYTDVTAVPEPANVALLLAGLGLLGVAARRRQA</sequence>
<feature type="signal peptide" evidence="1">
    <location>
        <begin position="1"/>
        <end position="31"/>
    </location>
</feature>
<evidence type="ECO:0000313" key="4">
    <source>
        <dbReference type="Proteomes" id="UP001139353"/>
    </source>
</evidence>
<evidence type="ECO:0000313" key="3">
    <source>
        <dbReference type="EMBL" id="MCK9684925.1"/>
    </source>
</evidence>
<dbReference type="Proteomes" id="UP001139353">
    <property type="component" value="Unassembled WGS sequence"/>
</dbReference>
<comment type="caution">
    <text evidence="3">The sequence shown here is derived from an EMBL/GenBank/DDBJ whole genome shotgun (WGS) entry which is preliminary data.</text>
</comment>
<feature type="chain" id="PRO_5040723897" evidence="1">
    <location>
        <begin position="32"/>
        <end position="682"/>
    </location>
</feature>
<organism evidence="3 4">
    <name type="scientific">Scleromatobacter humisilvae</name>
    <dbReference type="NCBI Taxonomy" id="2897159"/>
    <lineage>
        <taxon>Bacteria</taxon>
        <taxon>Pseudomonadati</taxon>
        <taxon>Pseudomonadota</taxon>
        <taxon>Betaproteobacteria</taxon>
        <taxon>Burkholderiales</taxon>
        <taxon>Sphaerotilaceae</taxon>
        <taxon>Scleromatobacter</taxon>
    </lineage>
</organism>
<reference evidence="3" key="1">
    <citation type="submission" date="2021-11" db="EMBL/GenBank/DDBJ databases">
        <title>BS-T2-15 a new species belonging to the Comamonadaceae family isolated from the soil of a French oak forest.</title>
        <authorList>
            <person name="Mieszkin S."/>
            <person name="Alain K."/>
        </authorList>
    </citation>
    <scope>NUCLEOTIDE SEQUENCE</scope>
    <source>
        <strain evidence="3">BS-T2-15</strain>
    </source>
</reference>
<proteinExistence type="predicted"/>